<feature type="chain" id="PRO_5011619255" description="YtkA-like" evidence="2">
    <location>
        <begin position="21"/>
        <end position="484"/>
    </location>
</feature>
<evidence type="ECO:0000256" key="2">
    <source>
        <dbReference type="SAM" id="SignalP"/>
    </source>
</evidence>
<dbReference type="RefSeq" id="WP_089837261.1">
    <property type="nucleotide sequence ID" value="NZ_FOZL01000001.1"/>
</dbReference>
<sequence length="484" mass="51198">MRNILRTLLCLLLIVPAARAHVGSKDVFETIDAGPYKLFVTIRPPLVIPGVADVEVRVSGAAVTAMQITPTPLTGEASKHPPTADTMAVSKVDPAFFTGSVWIMAPGSWQVRFTVDGAAGPQTASIPVPAVPLATLKMQRGMGWALGLMGLFLVASMTGLVGAAVRESRLAPGVIADAKRRRWGYAAMACALILLSTIVWLGGAWWDRNAVAYASNIYQPMKATASLNGDVLDLQLAGIAPRKEKERLPVDRPKNDLLPDHGKLIHLYAIREPEMDAAFHLHPDLAAPGDFRIALPAMPPGTYRLFGDIVHKSGFPETVVTTLTIPAGLPAAHLGPDDAEATPAPLSAGAMGTTYKLPDGYSMVWDAPASLTANTAEVFRFRLLGPDGQPANSMEPYLGMAGHAAFVKTDGTVFAHTHPDGSAAMPAMDIANGTMDAMAGMSPAPVGPEVGFPYGFPSPGRYRIFVQMKHSGTVETGVFDALVK</sequence>
<feature type="transmembrane region" description="Helical" evidence="1">
    <location>
        <begin position="185"/>
        <end position="206"/>
    </location>
</feature>
<protein>
    <recommendedName>
        <fullName evidence="5">YtkA-like</fullName>
    </recommendedName>
</protein>
<keyword evidence="4" id="KW-1185">Reference proteome</keyword>
<evidence type="ECO:0000313" key="3">
    <source>
        <dbReference type="EMBL" id="SFS05199.1"/>
    </source>
</evidence>
<keyword evidence="2" id="KW-0732">Signal</keyword>
<keyword evidence="1" id="KW-0812">Transmembrane</keyword>
<dbReference type="AlphaFoldDB" id="A0A1I6LP66"/>
<evidence type="ECO:0000256" key="1">
    <source>
        <dbReference type="SAM" id="Phobius"/>
    </source>
</evidence>
<evidence type="ECO:0008006" key="5">
    <source>
        <dbReference type="Google" id="ProtNLM"/>
    </source>
</evidence>
<reference evidence="3 4" key="1">
    <citation type="submission" date="2016-10" db="EMBL/GenBank/DDBJ databases">
        <authorList>
            <person name="de Groot N.N."/>
        </authorList>
    </citation>
    <scope>NUCLEOTIDE SEQUENCE [LARGE SCALE GENOMIC DNA]</scope>
    <source>
        <strain evidence="3 4">DSM 21001</strain>
    </source>
</reference>
<feature type="transmembrane region" description="Helical" evidence="1">
    <location>
        <begin position="142"/>
        <end position="165"/>
    </location>
</feature>
<accession>A0A1I6LP66</accession>
<evidence type="ECO:0000313" key="4">
    <source>
        <dbReference type="Proteomes" id="UP000199024"/>
    </source>
</evidence>
<organism evidence="3 4">
    <name type="scientific">Granulicella pectinivorans</name>
    <dbReference type="NCBI Taxonomy" id="474950"/>
    <lineage>
        <taxon>Bacteria</taxon>
        <taxon>Pseudomonadati</taxon>
        <taxon>Acidobacteriota</taxon>
        <taxon>Terriglobia</taxon>
        <taxon>Terriglobales</taxon>
        <taxon>Acidobacteriaceae</taxon>
        <taxon>Granulicella</taxon>
    </lineage>
</organism>
<proteinExistence type="predicted"/>
<keyword evidence="1" id="KW-0472">Membrane</keyword>
<dbReference type="Proteomes" id="UP000199024">
    <property type="component" value="Unassembled WGS sequence"/>
</dbReference>
<name>A0A1I6LP66_9BACT</name>
<feature type="signal peptide" evidence="2">
    <location>
        <begin position="1"/>
        <end position="20"/>
    </location>
</feature>
<dbReference type="OrthoDB" id="128043at2"/>
<keyword evidence="1" id="KW-1133">Transmembrane helix</keyword>
<gene>
    <name evidence="3" type="ORF">SAMN05421771_1050</name>
</gene>
<dbReference type="EMBL" id="FOZL01000001">
    <property type="protein sequence ID" value="SFS05199.1"/>
    <property type="molecule type" value="Genomic_DNA"/>
</dbReference>
<dbReference type="STRING" id="474950.SAMN05421771_1050"/>